<comment type="cofactor">
    <cofactor evidence="8">
        <name>Mg(2+)</name>
        <dbReference type="ChEBI" id="CHEBI:18420"/>
    </cofactor>
</comment>
<evidence type="ECO:0000256" key="5">
    <source>
        <dbReference type="ARBA" id="ARBA00022840"/>
    </source>
</evidence>
<feature type="binding site" evidence="6">
    <location>
        <position position="49"/>
    </location>
    <ligand>
        <name>ATP</name>
        <dbReference type="ChEBI" id="CHEBI:30616"/>
    </ligand>
</feature>
<evidence type="ECO:0000256" key="3">
    <source>
        <dbReference type="ARBA" id="ARBA00022741"/>
    </source>
</evidence>
<dbReference type="InterPro" id="IPR003527">
    <property type="entry name" value="MAP_kinase_CS"/>
</dbReference>
<evidence type="ECO:0000256" key="1">
    <source>
        <dbReference type="ARBA" id="ARBA00022527"/>
    </source>
</evidence>
<gene>
    <name evidence="10" type="ORF">PSON_ATCC_30995.1.T1390041</name>
</gene>
<dbReference type="InterPro" id="IPR050117">
    <property type="entry name" value="MAPK"/>
</dbReference>
<dbReference type="PROSITE" id="PS50011">
    <property type="entry name" value="PROTEIN_KINASE_DOM"/>
    <property type="match status" value="1"/>
</dbReference>
<dbReference type="EMBL" id="CAJJDN010000139">
    <property type="protein sequence ID" value="CAD8122529.1"/>
    <property type="molecule type" value="Genomic_DNA"/>
</dbReference>
<feature type="domain" description="Protein kinase" evidence="9">
    <location>
        <begin position="19"/>
        <end position="313"/>
    </location>
</feature>
<comment type="activity regulation">
    <text evidence="8">Activated by threonine and tyrosine phosphorylation.</text>
</comment>
<organism evidence="10 11">
    <name type="scientific">Paramecium sonneborni</name>
    <dbReference type="NCBI Taxonomy" id="65129"/>
    <lineage>
        <taxon>Eukaryota</taxon>
        <taxon>Sar</taxon>
        <taxon>Alveolata</taxon>
        <taxon>Ciliophora</taxon>
        <taxon>Intramacronucleata</taxon>
        <taxon>Oligohymenophorea</taxon>
        <taxon>Peniculida</taxon>
        <taxon>Parameciidae</taxon>
        <taxon>Paramecium</taxon>
    </lineage>
</organism>
<dbReference type="OrthoDB" id="10372801at2759"/>
<sequence>MNPNHLDLDEIEDNIKQMFTIQKLLGKGSYGCVFSAIDVQTKEQVAIKKIFRAFRNQTDAQRTFREVCFLHQLFDHDNIIRLRKVIKSQNPNDLYLIFDFMEADLYMAIRKKVLQPIHFQYIIYQILIALKYLHSGGLIHRDLKPSNILINRHSIIKLTDFGLARSVQELDETIQIMTENVATKSYRAPEVLLGSRNYSYPVDMWSVGCILWEMINNKVLFQRGNQNIIKNIIEFLGIPNENDILSFQTQHSNDIKRYISQISEDQTNQFQKIFDQIDPQDPLASAYDFIQKCLRYNPNMRMTAEEALEHPYILPMRQMCKEQYNDVQFITLKNDNIKYSVKEYIDTLDDFLNYQDGDIYKYYEQMQRRLIKSVDEVQQEVSEPQQQNNQKINTQQYGPHMQILSVKIAQYNNLCLFQPVNNKKKSFCLKEDDNNKFNKLIADSPYQQDQKDKSRRQSLLTNISQCSSPYIQYPNKLNQQFQFQQL</sequence>
<dbReference type="Pfam" id="PF00069">
    <property type="entry name" value="Pkinase"/>
    <property type="match status" value="1"/>
</dbReference>
<evidence type="ECO:0000256" key="8">
    <source>
        <dbReference type="RuleBase" id="RU361165"/>
    </source>
</evidence>
<comment type="catalytic activity">
    <reaction evidence="8">
        <text>L-threonyl-[protein] + ATP = O-phospho-L-threonyl-[protein] + ADP + H(+)</text>
        <dbReference type="Rhea" id="RHEA:46608"/>
        <dbReference type="Rhea" id="RHEA-COMP:11060"/>
        <dbReference type="Rhea" id="RHEA-COMP:11605"/>
        <dbReference type="ChEBI" id="CHEBI:15378"/>
        <dbReference type="ChEBI" id="CHEBI:30013"/>
        <dbReference type="ChEBI" id="CHEBI:30616"/>
        <dbReference type="ChEBI" id="CHEBI:61977"/>
        <dbReference type="ChEBI" id="CHEBI:456216"/>
        <dbReference type="EC" id="2.7.11.24"/>
    </reaction>
</comment>
<protein>
    <recommendedName>
        <fullName evidence="8">Mitogen-activated protein kinase</fullName>
        <ecNumber evidence="8">2.7.11.24</ecNumber>
    </recommendedName>
</protein>
<evidence type="ECO:0000256" key="4">
    <source>
        <dbReference type="ARBA" id="ARBA00022777"/>
    </source>
</evidence>
<comment type="caution">
    <text evidence="10">The sequence shown here is derived from an EMBL/GenBank/DDBJ whole genome shotgun (WGS) entry which is preliminary data.</text>
</comment>
<dbReference type="InterPro" id="IPR017441">
    <property type="entry name" value="Protein_kinase_ATP_BS"/>
</dbReference>
<dbReference type="FunFam" id="1.10.510.10:FF:000624">
    <property type="entry name" value="Mitogen-activated protein kinase"/>
    <property type="match status" value="1"/>
</dbReference>
<keyword evidence="1 7" id="KW-0723">Serine/threonine-protein kinase</keyword>
<keyword evidence="2 8" id="KW-0808">Transferase</keyword>
<dbReference type="EC" id="2.7.11.24" evidence="8"/>
<accession>A0A8S1R4D1</accession>
<reference evidence="10" key="1">
    <citation type="submission" date="2021-01" db="EMBL/GenBank/DDBJ databases">
        <authorList>
            <consortium name="Genoscope - CEA"/>
            <person name="William W."/>
        </authorList>
    </citation>
    <scope>NUCLEOTIDE SEQUENCE</scope>
</reference>
<dbReference type="Proteomes" id="UP000692954">
    <property type="component" value="Unassembled WGS sequence"/>
</dbReference>
<keyword evidence="11" id="KW-1185">Reference proteome</keyword>
<comment type="similarity">
    <text evidence="8">Belongs to the protein kinase superfamily. Ser/Thr protein kinase family. MAP kinase subfamily.</text>
</comment>
<dbReference type="InterPro" id="IPR000719">
    <property type="entry name" value="Prot_kinase_dom"/>
</dbReference>
<dbReference type="PROSITE" id="PS00107">
    <property type="entry name" value="PROTEIN_KINASE_ATP"/>
    <property type="match status" value="1"/>
</dbReference>
<dbReference type="PROSITE" id="PS00108">
    <property type="entry name" value="PROTEIN_KINASE_ST"/>
    <property type="match status" value="1"/>
</dbReference>
<keyword evidence="3 6" id="KW-0547">Nucleotide-binding</keyword>
<dbReference type="InterPro" id="IPR008271">
    <property type="entry name" value="Ser/Thr_kinase_AS"/>
</dbReference>
<evidence type="ECO:0000256" key="7">
    <source>
        <dbReference type="RuleBase" id="RU000304"/>
    </source>
</evidence>
<evidence type="ECO:0000313" key="11">
    <source>
        <dbReference type="Proteomes" id="UP000692954"/>
    </source>
</evidence>
<dbReference type="PANTHER" id="PTHR24055">
    <property type="entry name" value="MITOGEN-ACTIVATED PROTEIN KINASE"/>
    <property type="match status" value="1"/>
</dbReference>
<keyword evidence="8" id="KW-0460">Magnesium</keyword>
<dbReference type="SMART" id="SM00220">
    <property type="entry name" value="S_TKc"/>
    <property type="match status" value="1"/>
</dbReference>
<evidence type="ECO:0000259" key="9">
    <source>
        <dbReference type="PROSITE" id="PS50011"/>
    </source>
</evidence>
<keyword evidence="4 8" id="KW-0418">Kinase</keyword>
<dbReference type="GO" id="GO:0004707">
    <property type="term" value="F:MAP kinase activity"/>
    <property type="evidence" value="ECO:0007669"/>
    <property type="project" value="UniProtKB-EC"/>
</dbReference>
<evidence type="ECO:0000256" key="2">
    <source>
        <dbReference type="ARBA" id="ARBA00022679"/>
    </source>
</evidence>
<keyword evidence="5 6" id="KW-0067">ATP-binding</keyword>
<dbReference type="PROSITE" id="PS01351">
    <property type="entry name" value="MAPK"/>
    <property type="match status" value="1"/>
</dbReference>
<dbReference type="AlphaFoldDB" id="A0A8S1R4D1"/>
<dbReference type="GO" id="GO:0005524">
    <property type="term" value="F:ATP binding"/>
    <property type="evidence" value="ECO:0007669"/>
    <property type="project" value="UniProtKB-UniRule"/>
</dbReference>
<proteinExistence type="inferred from homology"/>
<evidence type="ECO:0000313" key="10">
    <source>
        <dbReference type="EMBL" id="CAD8122529.1"/>
    </source>
</evidence>
<evidence type="ECO:0000256" key="6">
    <source>
        <dbReference type="PROSITE-ProRule" id="PRU10141"/>
    </source>
</evidence>
<name>A0A8S1R4D1_9CILI</name>